<evidence type="ECO:0000256" key="1">
    <source>
        <dbReference type="SAM" id="MobiDB-lite"/>
    </source>
</evidence>
<dbReference type="KEGG" id="nta:107788130"/>
<feature type="region of interest" description="Disordered" evidence="1">
    <location>
        <begin position="142"/>
        <end position="383"/>
    </location>
</feature>
<sequence length="383" mass="41847">MDLESLFLNHFAIEKKPDIIQLIKAAIQVGAWKQPTKFKKHKDEILMMLLNPETPGDIDEIDSASDTEEDEEEEDEVSDSGGVEFSVDYLHQTEKSSSSWFQETGHILGRQGNYNVSKAKSTVFKLSLKKTRDIDDKLQHKHVDSDKEKKTEVGKCLSDSTESKNMSCVTGSATKNSPGGLRKLNEGINRVEEKQDCSSQKVKRRLEGGGKLQKQRNCSAITRPNQKTTQNSTVARPMQKPALSSTVARPTQKPAQSSTVRRPTQKPAQSSTVGRPTQKPAQSSTVATPTQKPAQSSTVGRPTQKPAQSSTVATPTQKPAQSSTVGRPTQKLAQSSTVATPTQKPAQSSTVATPTQKPAQSSTVATAMQKQHKARQLQDQCKK</sequence>
<dbReference type="PaxDb" id="4097-A0A1S3ZLM3"/>
<dbReference type="AlphaFoldDB" id="A0A1S3ZLM3"/>
<protein>
    <submittedName>
        <fullName evidence="2">Myb-like protein V</fullName>
    </submittedName>
</protein>
<dbReference type="OMA" id="MESDHHT"/>
<feature type="region of interest" description="Disordered" evidence="1">
    <location>
        <begin position="53"/>
        <end position="83"/>
    </location>
</feature>
<organism evidence="2">
    <name type="scientific">Nicotiana tabacum</name>
    <name type="common">Common tobacco</name>
    <dbReference type="NCBI Taxonomy" id="4097"/>
    <lineage>
        <taxon>Eukaryota</taxon>
        <taxon>Viridiplantae</taxon>
        <taxon>Streptophyta</taxon>
        <taxon>Embryophyta</taxon>
        <taxon>Tracheophyta</taxon>
        <taxon>Spermatophyta</taxon>
        <taxon>Magnoliopsida</taxon>
        <taxon>eudicotyledons</taxon>
        <taxon>Gunneridae</taxon>
        <taxon>Pentapetalae</taxon>
        <taxon>asterids</taxon>
        <taxon>lamiids</taxon>
        <taxon>Solanales</taxon>
        <taxon>Solanaceae</taxon>
        <taxon>Nicotianoideae</taxon>
        <taxon>Nicotianeae</taxon>
        <taxon>Nicotiana</taxon>
    </lineage>
</organism>
<gene>
    <name evidence="2" type="primary">LOC107788130</name>
</gene>
<evidence type="ECO:0000313" key="2">
    <source>
        <dbReference type="RefSeq" id="XP_016465276.1"/>
    </source>
</evidence>
<dbReference type="OrthoDB" id="1306268at2759"/>
<dbReference type="RefSeq" id="XP_016465276.1">
    <property type="nucleotide sequence ID" value="XM_016609790.1"/>
</dbReference>
<dbReference type="PANTHER" id="PTHR34841:SF8">
    <property type="entry name" value="MYB-LIKE PROTEIN V"/>
    <property type="match status" value="1"/>
</dbReference>
<feature type="compositionally biased region" description="Acidic residues" evidence="1">
    <location>
        <begin position="56"/>
        <end position="78"/>
    </location>
</feature>
<feature type="compositionally biased region" description="Polar residues" evidence="1">
    <location>
        <begin position="215"/>
        <end position="234"/>
    </location>
</feature>
<proteinExistence type="predicted"/>
<feature type="compositionally biased region" description="Polar residues" evidence="1">
    <location>
        <begin position="158"/>
        <end position="177"/>
    </location>
</feature>
<dbReference type="PANTHER" id="PTHR34841">
    <property type="entry name" value="MYB-LIKE PROTEIN V"/>
    <property type="match status" value="1"/>
</dbReference>
<name>A0A1S3ZLM3_TOBAC</name>
<feature type="compositionally biased region" description="Polar residues" evidence="1">
    <location>
        <begin position="242"/>
        <end position="369"/>
    </location>
</feature>
<reference evidence="2" key="1">
    <citation type="submission" date="2025-08" db="UniProtKB">
        <authorList>
            <consortium name="RefSeq"/>
        </authorList>
    </citation>
    <scope>IDENTIFICATION</scope>
</reference>
<feature type="compositionally biased region" description="Basic and acidic residues" evidence="1">
    <location>
        <begin position="183"/>
        <end position="196"/>
    </location>
</feature>
<accession>A0A1S3ZLM3</accession>
<feature type="compositionally biased region" description="Basic and acidic residues" evidence="1">
    <location>
        <begin position="142"/>
        <end position="153"/>
    </location>
</feature>